<feature type="region of interest" description="Disordered" evidence="1">
    <location>
        <begin position="1"/>
        <end position="50"/>
    </location>
</feature>
<feature type="compositionally biased region" description="Basic and acidic residues" evidence="1">
    <location>
        <begin position="1"/>
        <end position="28"/>
    </location>
</feature>
<evidence type="ECO:0000256" key="1">
    <source>
        <dbReference type="SAM" id="MobiDB-lite"/>
    </source>
</evidence>
<reference evidence="2" key="1">
    <citation type="submission" date="2018-05" db="EMBL/GenBank/DDBJ databases">
        <authorList>
            <person name="Lanie J.A."/>
            <person name="Ng W.-L."/>
            <person name="Kazmierczak K.M."/>
            <person name="Andrzejewski T.M."/>
            <person name="Davidsen T.M."/>
            <person name="Wayne K.J."/>
            <person name="Tettelin H."/>
            <person name="Glass J.I."/>
            <person name="Rusch D."/>
            <person name="Podicherti R."/>
            <person name="Tsui H.-C.T."/>
            <person name="Winkler M.E."/>
        </authorList>
    </citation>
    <scope>NUCLEOTIDE SEQUENCE</scope>
</reference>
<protein>
    <submittedName>
        <fullName evidence="2">Uncharacterized protein</fullName>
    </submittedName>
</protein>
<organism evidence="2">
    <name type="scientific">marine metagenome</name>
    <dbReference type="NCBI Taxonomy" id="408172"/>
    <lineage>
        <taxon>unclassified sequences</taxon>
        <taxon>metagenomes</taxon>
        <taxon>ecological metagenomes</taxon>
    </lineage>
</organism>
<accession>A0A382NMY9</accession>
<evidence type="ECO:0000313" key="2">
    <source>
        <dbReference type="EMBL" id="SVC61685.1"/>
    </source>
</evidence>
<sequence>MARNYAFDRKVGVRPGRDQQAKEKAAKREAKRHAKLAAKEEKANATDSSG</sequence>
<dbReference type="EMBL" id="UINC01101119">
    <property type="protein sequence ID" value="SVC61685.1"/>
    <property type="molecule type" value="Genomic_DNA"/>
</dbReference>
<proteinExistence type="predicted"/>
<name>A0A382NMY9_9ZZZZ</name>
<gene>
    <name evidence="2" type="ORF">METZ01_LOCUS314539</name>
</gene>
<dbReference type="AlphaFoldDB" id="A0A382NMY9"/>